<evidence type="ECO:0000256" key="13">
    <source>
        <dbReference type="ARBA" id="ARBA00023237"/>
    </source>
</evidence>
<evidence type="ECO:0000256" key="15">
    <source>
        <dbReference type="RuleBase" id="RU003357"/>
    </source>
</evidence>
<dbReference type="InterPro" id="IPR011662">
    <property type="entry name" value="Secretin/TonB_short_N"/>
</dbReference>
<evidence type="ECO:0000313" key="19">
    <source>
        <dbReference type="Proteomes" id="UP000635278"/>
    </source>
</evidence>
<dbReference type="EMBL" id="WOTB01000020">
    <property type="protein sequence ID" value="NHN85755.1"/>
    <property type="molecule type" value="Genomic_DNA"/>
</dbReference>
<dbReference type="PROSITE" id="PS52016">
    <property type="entry name" value="TONB_DEPENDENT_REC_3"/>
    <property type="match status" value="1"/>
</dbReference>
<reference evidence="18 19" key="1">
    <citation type="journal article" date="2020" name="Int. J. Syst. Evol. Microbiol.">
        <title>Novel acetic acid bacteria from cider fermentations: Acetobacter conturbans sp. nov. and Acetobacter fallax sp. nov.</title>
        <authorList>
            <person name="Sombolestani A.S."/>
            <person name="Cleenwerck I."/>
            <person name="Cnockaert M."/>
            <person name="Borremans W."/>
            <person name="Wieme A.D."/>
            <person name="De Vuyst L."/>
            <person name="Vandamme P."/>
        </authorList>
    </citation>
    <scope>NUCLEOTIDE SEQUENCE [LARGE SCALE GENOMIC DNA]</scope>
    <source>
        <strain evidence="18 19">LMG 30640</strain>
    </source>
</reference>
<feature type="region of interest" description="Disordered" evidence="16">
    <location>
        <begin position="1"/>
        <end position="27"/>
    </location>
</feature>
<comment type="subcellular location">
    <subcellularLocation>
        <location evidence="1 14">Cell outer membrane</location>
        <topology evidence="1 14">Multi-pass membrane protein</topology>
    </subcellularLocation>
</comment>
<proteinExistence type="inferred from homology"/>
<keyword evidence="19" id="KW-1185">Reference proteome</keyword>
<dbReference type="InterPro" id="IPR000531">
    <property type="entry name" value="Beta-barrel_TonB"/>
</dbReference>
<feature type="domain" description="Secretin/TonB short N-terminal" evidence="17">
    <location>
        <begin position="87"/>
        <end position="138"/>
    </location>
</feature>
<evidence type="ECO:0000256" key="8">
    <source>
        <dbReference type="ARBA" id="ARBA00023004"/>
    </source>
</evidence>
<dbReference type="InterPro" id="IPR012910">
    <property type="entry name" value="Plug_dom"/>
</dbReference>
<evidence type="ECO:0000256" key="10">
    <source>
        <dbReference type="ARBA" id="ARBA00023077"/>
    </source>
</evidence>
<evidence type="ECO:0000256" key="5">
    <source>
        <dbReference type="ARBA" id="ARBA00022496"/>
    </source>
</evidence>
<keyword evidence="4 14" id="KW-1134">Transmembrane beta strand</keyword>
<dbReference type="InterPro" id="IPR037066">
    <property type="entry name" value="Plug_dom_sf"/>
</dbReference>
<evidence type="ECO:0000313" key="18">
    <source>
        <dbReference type="EMBL" id="NHN85755.1"/>
    </source>
</evidence>
<evidence type="ECO:0000256" key="14">
    <source>
        <dbReference type="PROSITE-ProRule" id="PRU01360"/>
    </source>
</evidence>
<keyword evidence="12 18" id="KW-0675">Receptor</keyword>
<keyword evidence="7" id="KW-0732">Signal</keyword>
<dbReference type="InterPro" id="IPR039426">
    <property type="entry name" value="TonB-dep_rcpt-like"/>
</dbReference>
<keyword evidence="8" id="KW-0408">Iron</keyword>
<dbReference type="SUPFAM" id="SSF56935">
    <property type="entry name" value="Porins"/>
    <property type="match status" value="1"/>
</dbReference>
<keyword evidence="3 14" id="KW-0813">Transport</keyword>
<evidence type="ECO:0000259" key="17">
    <source>
        <dbReference type="SMART" id="SM00965"/>
    </source>
</evidence>
<dbReference type="Gene3D" id="3.55.50.30">
    <property type="match status" value="1"/>
</dbReference>
<evidence type="ECO:0000256" key="7">
    <source>
        <dbReference type="ARBA" id="ARBA00022729"/>
    </source>
</evidence>
<dbReference type="NCBIfam" id="TIGR01783">
    <property type="entry name" value="TonB-siderophor"/>
    <property type="match status" value="1"/>
</dbReference>
<keyword evidence="13 14" id="KW-0998">Cell outer membrane</keyword>
<evidence type="ECO:0000256" key="12">
    <source>
        <dbReference type="ARBA" id="ARBA00023170"/>
    </source>
</evidence>
<comment type="similarity">
    <text evidence="2 14 15">Belongs to the TonB-dependent receptor family.</text>
</comment>
<keyword evidence="11 14" id="KW-0472">Membrane</keyword>
<gene>
    <name evidence="18" type="ORF">GOB93_14045</name>
</gene>
<evidence type="ECO:0000256" key="11">
    <source>
        <dbReference type="ARBA" id="ARBA00023136"/>
    </source>
</evidence>
<evidence type="ECO:0000256" key="2">
    <source>
        <dbReference type="ARBA" id="ARBA00009810"/>
    </source>
</evidence>
<dbReference type="Proteomes" id="UP000635278">
    <property type="component" value="Unassembled WGS sequence"/>
</dbReference>
<dbReference type="Gene3D" id="2.40.170.20">
    <property type="entry name" value="TonB-dependent receptor, beta-barrel domain"/>
    <property type="match status" value="1"/>
</dbReference>
<protein>
    <submittedName>
        <fullName evidence="18">TonB-dependent siderophore receptor</fullName>
    </submittedName>
</protein>
<evidence type="ECO:0000256" key="6">
    <source>
        <dbReference type="ARBA" id="ARBA00022692"/>
    </source>
</evidence>
<dbReference type="PANTHER" id="PTHR32552">
    <property type="entry name" value="FERRICHROME IRON RECEPTOR-RELATED"/>
    <property type="match status" value="1"/>
</dbReference>
<dbReference type="Pfam" id="PF07660">
    <property type="entry name" value="STN"/>
    <property type="match status" value="1"/>
</dbReference>
<dbReference type="PANTHER" id="PTHR32552:SF68">
    <property type="entry name" value="FERRICHROME OUTER MEMBRANE TRANSPORTER_PHAGE RECEPTOR"/>
    <property type="match status" value="1"/>
</dbReference>
<evidence type="ECO:0000256" key="3">
    <source>
        <dbReference type="ARBA" id="ARBA00022448"/>
    </source>
</evidence>
<keyword evidence="5" id="KW-0410">Iron transport</keyword>
<evidence type="ECO:0000256" key="1">
    <source>
        <dbReference type="ARBA" id="ARBA00004571"/>
    </source>
</evidence>
<evidence type="ECO:0000256" key="16">
    <source>
        <dbReference type="SAM" id="MobiDB-lite"/>
    </source>
</evidence>
<keyword evidence="6 14" id="KW-0812">Transmembrane</keyword>
<name>A0ABX0JRW6_9PROT</name>
<sequence>MKPAAILPVSPITKTPVPQQHRRTGSPASLATRSALCAALIGTGLAPLAASARTDETTAAQSAAVTYNIPAQPLGQALATFGKQSGLQITYDPALISGKTSRPVSGTMTRQAALQQLLSATDLNFRYAGGNTIVLGKKPVTSSITLGPVRVGGNAVVQNPTGPGVGYVAENTMAGTKTSTPIMEIPNSIYVVTKQQMVDQQPQTLQEALRYVAGVRTENAGTFGSGSASTSGSILQRGFTSKQFVDGLMTNSASAGETAFIERIDVVNGPASVMYGQVNPGGMLGMSLKKPTDTPFHQVSLGFGNWGRYELTADTSDKITKSGNLRYRVAAIGVTQGTQTDHVFYHRTGVLPSITWDIDPRTSLSLLGMYMYTPGNGVGLEYPLIGTMLPYNGRRIPRSTFLGLRNANTEGQKDAMFEYQFSHKFSKYISFSQVFRWEQSNDNSNNFYYDGVASPGQIYISPWWTKSRYTTTGLDSRLSGDFSTGPLKHTWVVGSDFREFDWNFQSMSDNSASDVILDIFNPVSNFTPCYSTRAGSGCDASTSLSRFNYFQEGVYFQDQIKWKGLSILLGGRQDWVNYHGKYTNYSVTNALGTTTSKAGASRDIPRPQNAFTWRAGLVYNFDFGLAPYFSYATSFIPQSATDWQGKPFAPLTGQQLEAGLKYKVPHRNIIITASAFHIDENHYLITDAVHSGYQDDGGRVRSQGFEVAANANITRDLRVVASYSFTDLRYAKTDKTSKRYDPYTDSSYGSAISQSGMSVPYVPKNMFSVFADYTIPFRRLRGFGINGGMRYTGTTYGDSVESFKNPAYLLFDIGAHYDFGAALPSLKGLKAQLSVSNLTNKYYTVACSTWACNLGQGRKVYGNLTYNW</sequence>
<dbReference type="SMART" id="SM00965">
    <property type="entry name" value="STN"/>
    <property type="match status" value="1"/>
</dbReference>
<keyword evidence="9" id="KW-0406">Ion transport</keyword>
<comment type="caution">
    <text evidence="18">The sequence shown here is derived from an EMBL/GenBank/DDBJ whole genome shotgun (WGS) entry which is preliminary data.</text>
</comment>
<evidence type="ECO:0000256" key="4">
    <source>
        <dbReference type="ARBA" id="ARBA00022452"/>
    </source>
</evidence>
<dbReference type="InterPro" id="IPR010105">
    <property type="entry name" value="TonB_sidphr_rcpt"/>
</dbReference>
<dbReference type="Pfam" id="PF00593">
    <property type="entry name" value="TonB_dep_Rec_b-barrel"/>
    <property type="match status" value="1"/>
</dbReference>
<dbReference type="Gene3D" id="2.170.130.10">
    <property type="entry name" value="TonB-dependent receptor, plug domain"/>
    <property type="match status" value="1"/>
</dbReference>
<dbReference type="Pfam" id="PF07715">
    <property type="entry name" value="Plug"/>
    <property type="match status" value="1"/>
</dbReference>
<evidence type="ECO:0000256" key="9">
    <source>
        <dbReference type="ARBA" id="ARBA00023065"/>
    </source>
</evidence>
<keyword evidence="10 15" id="KW-0798">TonB box</keyword>
<accession>A0ABX0JRW6</accession>
<dbReference type="CDD" id="cd01347">
    <property type="entry name" value="ligand_gated_channel"/>
    <property type="match status" value="1"/>
</dbReference>
<organism evidence="18 19">
    <name type="scientific">Acetobacter musti</name>
    <dbReference type="NCBI Taxonomy" id="864732"/>
    <lineage>
        <taxon>Bacteria</taxon>
        <taxon>Pseudomonadati</taxon>
        <taxon>Pseudomonadota</taxon>
        <taxon>Alphaproteobacteria</taxon>
        <taxon>Acetobacterales</taxon>
        <taxon>Acetobacteraceae</taxon>
        <taxon>Acetobacter</taxon>
    </lineage>
</organism>
<dbReference type="InterPro" id="IPR036942">
    <property type="entry name" value="Beta-barrel_TonB_sf"/>
</dbReference>
<dbReference type="RefSeq" id="WP_173584149.1">
    <property type="nucleotide sequence ID" value="NZ_WOTB01000020.1"/>
</dbReference>